<dbReference type="EMBL" id="MPDM01000002">
    <property type="protein sequence ID" value="OKL50307.1"/>
    <property type="molecule type" value="Genomic_DNA"/>
</dbReference>
<dbReference type="Gene3D" id="3.30.70.1260">
    <property type="entry name" value="bacterial protein sp0830 like"/>
    <property type="match status" value="1"/>
</dbReference>
<name>A0A1Q5PRV0_9ACTO</name>
<dbReference type="STRING" id="156892.BM477_02665"/>
<dbReference type="Gene3D" id="3.30.70.1280">
    <property type="entry name" value="SP0830-like domains"/>
    <property type="match status" value="1"/>
</dbReference>
<dbReference type="PIRSF" id="PIRSF008502">
    <property type="entry name" value="UCP008502"/>
    <property type="match status" value="1"/>
</dbReference>
<dbReference type="SUPFAM" id="SSF160379">
    <property type="entry name" value="SP0830-like"/>
    <property type="match status" value="1"/>
</dbReference>
<dbReference type="Pfam" id="PF08002">
    <property type="entry name" value="DUF1697"/>
    <property type="match status" value="1"/>
</dbReference>
<dbReference type="RefSeq" id="WP_075361132.1">
    <property type="nucleotide sequence ID" value="NZ_MPDM01000002.1"/>
</dbReference>
<proteinExistence type="predicted"/>
<gene>
    <name evidence="1" type="ORF">BM477_02665</name>
</gene>
<comment type="caution">
    <text evidence="1">The sequence shown here is derived from an EMBL/GenBank/DDBJ whole genome shotgun (WGS) entry which is preliminary data.</text>
</comment>
<dbReference type="OrthoDB" id="9806494at2"/>
<accession>A0A1Q5PRV0</accession>
<dbReference type="Proteomes" id="UP000186465">
    <property type="component" value="Unassembled WGS sequence"/>
</dbReference>
<dbReference type="PANTHER" id="PTHR36439">
    <property type="entry name" value="BLL4334 PROTEIN"/>
    <property type="match status" value="1"/>
</dbReference>
<keyword evidence="2" id="KW-1185">Reference proteome</keyword>
<evidence type="ECO:0000313" key="1">
    <source>
        <dbReference type="EMBL" id="OKL50307.1"/>
    </source>
</evidence>
<dbReference type="AlphaFoldDB" id="A0A1Q5PRV0"/>
<reference evidence="2" key="1">
    <citation type="submission" date="2016-11" db="EMBL/GenBank/DDBJ databases">
        <title>Actinomyces gypaetusis sp. nov. isolated from Gypaetus barbatus in Qinghai Tibet Plateau China.</title>
        <authorList>
            <person name="Meng X."/>
        </authorList>
    </citation>
    <scope>NUCLEOTIDE SEQUENCE [LARGE SCALE GENOMIC DNA]</scope>
    <source>
        <strain evidence="2">DSM 15383</strain>
    </source>
</reference>
<sequence length="180" mass="20361">MTETKIAILRGINLGATRKILMQDLRSLCEGLGWTEVRTYIQSGNIIFTSHDELSDLEDTLEQAILEKYGFEVPVIVRDAAEFTESCSRNPLLELTDDHGHLYLTTLKTEPDQENIAEVLAADTGDDRLAIAGRYIFVYAKGSYHQTKLTNTFFERKLKVACTTRNWKTTLKLIELSAKS</sequence>
<evidence type="ECO:0008006" key="3">
    <source>
        <dbReference type="Google" id="ProtNLM"/>
    </source>
</evidence>
<dbReference type="PANTHER" id="PTHR36439:SF1">
    <property type="entry name" value="DUF1697 DOMAIN-CONTAINING PROTEIN"/>
    <property type="match status" value="1"/>
</dbReference>
<evidence type="ECO:0000313" key="2">
    <source>
        <dbReference type="Proteomes" id="UP000186465"/>
    </source>
</evidence>
<organism evidence="1 2">
    <name type="scientific">Boudabousia marimammalium</name>
    <dbReference type="NCBI Taxonomy" id="156892"/>
    <lineage>
        <taxon>Bacteria</taxon>
        <taxon>Bacillati</taxon>
        <taxon>Actinomycetota</taxon>
        <taxon>Actinomycetes</taxon>
        <taxon>Actinomycetales</taxon>
        <taxon>Actinomycetaceae</taxon>
        <taxon>Boudabousia</taxon>
    </lineage>
</organism>
<dbReference type="InterPro" id="IPR012545">
    <property type="entry name" value="DUF1697"/>
</dbReference>
<protein>
    <recommendedName>
        <fullName evidence="3">DUF1697 domain-containing protein</fullName>
    </recommendedName>
</protein>